<dbReference type="PANTHER" id="PTHR42973">
    <property type="entry name" value="BINDING OXIDOREDUCTASE, PUTATIVE (AFU_ORTHOLOGUE AFUA_1G17690)-RELATED"/>
    <property type="match status" value="1"/>
</dbReference>
<dbReference type="OrthoDB" id="415825at2759"/>
<dbReference type="GO" id="GO:0016491">
    <property type="term" value="F:oxidoreductase activity"/>
    <property type="evidence" value="ECO:0007669"/>
    <property type="project" value="UniProtKB-KW"/>
</dbReference>
<protein>
    <recommendedName>
        <fullName evidence="5">FAD-binding PCMH-type domain-containing protein</fullName>
    </recommendedName>
</protein>
<dbReference type="AlphaFoldDB" id="A0A2C5YYP0"/>
<comment type="similarity">
    <text evidence="1">Belongs to the oxygen-dependent FAD-linked oxidoreductase family.</text>
</comment>
<dbReference type="InterPro" id="IPR050416">
    <property type="entry name" value="FAD-linked_Oxidoreductase"/>
</dbReference>
<evidence type="ECO:0000313" key="7">
    <source>
        <dbReference type="Proteomes" id="UP000224854"/>
    </source>
</evidence>
<dbReference type="PROSITE" id="PS51387">
    <property type="entry name" value="FAD_PCMH"/>
    <property type="match status" value="1"/>
</dbReference>
<evidence type="ECO:0000313" key="6">
    <source>
        <dbReference type="EMBL" id="PHH83218.1"/>
    </source>
</evidence>
<dbReference type="Proteomes" id="UP000224854">
    <property type="component" value="Unassembled WGS sequence"/>
</dbReference>
<dbReference type="Gene3D" id="3.40.462.20">
    <property type="match status" value="1"/>
</dbReference>
<keyword evidence="3" id="KW-0274">FAD</keyword>
<dbReference type="InterPro" id="IPR016166">
    <property type="entry name" value="FAD-bd_PCMH"/>
</dbReference>
<evidence type="ECO:0000256" key="1">
    <source>
        <dbReference type="ARBA" id="ARBA00005466"/>
    </source>
</evidence>
<accession>A0A2C5YYP0</accession>
<dbReference type="InterPro" id="IPR036318">
    <property type="entry name" value="FAD-bd_PCMH-like_sf"/>
</dbReference>
<dbReference type="InterPro" id="IPR006094">
    <property type="entry name" value="Oxid_FAD_bind_N"/>
</dbReference>
<evidence type="ECO:0000256" key="4">
    <source>
        <dbReference type="ARBA" id="ARBA00023002"/>
    </source>
</evidence>
<dbReference type="Pfam" id="PF01565">
    <property type="entry name" value="FAD_binding_4"/>
    <property type="match status" value="1"/>
</dbReference>
<sequence>MEMPRALSPLLMDALRHKVGPDVEILTDPHQPRFQEYARRWSDVDRKTPGAMILPETEDQIQKTVQWAVTSSIPFVAKSGGHSNWSTLGWDGVVVDLSKYSGMEVEEQTMTARLWGSIHTRDIAVELAERGYFTAVSTGDIGAIPYFLNGGISTTNSLTGYGSDQIVAARMIDATGQLVEVTEDANPDLLYAIRGAGQFFGLITQLTIRIWPLSHLGNNQGCLWTGNFVFPFSMASQVAEAMQVIVNDASRATSGLILAICPPPTREPAVMVLARYTGDTDHGELAFQSLYALGPLMADGRAVAIQNIGHGSEPLQAKGGFRMFATVGLRRFDTESYLKTIDVWRRLVTECPDAVDTTFNFQWDSKPPRRPGFESANSLGHVHFWQNNVIWYTNAENSQRVAELNAECIALARGPDESDFVDYANATRSEPIERRFRGQDKLEKLRALKRKWDPTGVFTRQLLD</sequence>
<dbReference type="PANTHER" id="PTHR42973:SF7">
    <property type="entry name" value="FAD-BINDING PCMH-TYPE DOMAIN-CONTAINING PROTEIN"/>
    <property type="match status" value="1"/>
</dbReference>
<dbReference type="InterPro" id="IPR016169">
    <property type="entry name" value="FAD-bd_PCMH_sub2"/>
</dbReference>
<comment type="caution">
    <text evidence="6">The sequence shown here is derived from an EMBL/GenBank/DDBJ whole genome shotgun (WGS) entry which is preliminary data.</text>
</comment>
<evidence type="ECO:0000259" key="5">
    <source>
        <dbReference type="PROSITE" id="PS51387"/>
    </source>
</evidence>
<evidence type="ECO:0000256" key="2">
    <source>
        <dbReference type="ARBA" id="ARBA00022630"/>
    </source>
</evidence>
<reference evidence="6 7" key="1">
    <citation type="submission" date="2017-06" db="EMBL/GenBank/DDBJ databases">
        <title>Ant-infecting Ophiocordyceps genomes reveal a high diversity of potential behavioral manipulation genes and a possible major role for enterotoxins.</title>
        <authorList>
            <person name="De Bekker C."/>
            <person name="Evans H.C."/>
            <person name="Brachmann A."/>
            <person name="Hughes D.P."/>
        </authorList>
    </citation>
    <scope>NUCLEOTIDE SEQUENCE [LARGE SCALE GENOMIC DNA]</scope>
    <source>
        <strain evidence="6 7">1348a</strain>
    </source>
</reference>
<dbReference type="EMBL" id="NJEU01000022">
    <property type="protein sequence ID" value="PHH83218.1"/>
    <property type="molecule type" value="Genomic_DNA"/>
</dbReference>
<keyword evidence="7" id="KW-1185">Reference proteome</keyword>
<dbReference type="Gene3D" id="3.30.465.10">
    <property type="match status" value="1"/>
</dbReference>
<feature type="domain" description="FAD-binding PCMH-type" evidence="5">
    <location>
        <begin position="45"/>
        <end position="213"/>
    </location>
</feature>
<dbReference type="SUPFAM" id="SSF56176">
    <property type="entry name" value="FAD-binding/transporter-associated domain-like"/>
    <property type="match status" value="1"/>
</dbReference>
<gene>
    <name evidence="6" type="ORF">CDD82_2990</name>
</gene>
<proteinExistence type="inferred from homology"/>
<dbReference type="GO" id="GO:0071949">
    <property type="term" value="F:FAD binding"/>
    <property type="evidence" value="ECO:0007669"/>
    <property type="project" value="InterPro"/>
</dbReference>
<keyword evidence="4" id="KW-0560">Oxidoreductase</keyword>
<organism evidence="6 7">
    <name type="scientific">Ophiocordyceps australis</name>
    <dbReference type="NCBI Taxonomy" id="1399860"/>
    <lineage>
        <taxon>Eukaryota</taxon>
        <taxon>Fungi</taxon>
        <taxon>Dikarya</taxon>
        <taxon>Ascomycota</taxon>
        <taxon>Pezizomycotina</taxon>
        <taxon>Sordariomycetes</taxon>
        <taxon>Hypocreomycetidae</taxon>
        <taxon>Hypocreales</taxon>
        <taxon>Ophiocordycipitaceae</taxon>
        <taxon>Ophiocordyceps</taxon>
    </lineage>
</organism>
<name>A0A2C5YYP0_9HYPO</name>
<keyword evidence="2" id="KW-0285">Flavoprotein</keyword>
<evidence type="ECO:0000256" key="3">
    <source>
        <dbReference type="ARBA" id="ARBA00022827"/>
    </source>
</evidence>